<comment type="caution">
    <text evidence="2">The sequence shown here is derived from an EMBL/GenBank/DDBJ whole genome shotgun (WGS) entry which is preliminary data.</text>
</comment>
<dbReference type="RefSeq" id="WP_377356782.1">
    <property type="nucleotide sequence ID" value="NZ_JBHTCM010000005.1"/>
</dbReference>
<feature type="region of interest" description="Disordered" evidence="1">
    <location>
        <begin position="54"/>
        <end position="74"/>
    </location>
</feature>
<dbReference type="EMBL" id="JBHTCM010000005">
    <property type="protein sequence ID" value="MFC7332400.1"/>
    <property type="molecule type" value="Genomic_DNA"/>
</dbReference>
<protein>
    <submittedName>
        <fullName evidence="2">Type II toxin-antitoxin system VapB family antitoxin</fullName>
    </submittedName>
</protein>
<dbReference type="Proteomes" id="UP001596456">
    <property type="component" value="Unassembled WGS sequence"/>
</dbReference>
<evidence type="ECO:0000313" key="3">
    <source>
        <dbReference type="Proteomes" id="UP001596456"/>
    </source>
</evidence>
<proteinExistence type="predicted"/>
<evidence type="ECO:0000256" key="1">
    <source>
        <dbReference type="SAM" id="MobiDB-lite"/>
    </source>
</evidence>
<reference evidence="3" key="1">
    <citation type="journal article" date="2019" name="Int. J. Syst. Evol. Microbiol.">
        <title>The Global Catalogue of Microorganisms (GCM) 10K type strain sequencing project: providing services to taxonomists for standard genome sequencing and annotation.</title>
        <authorList>
            <consortium name="The Broad Institute Genomics Platform"/>
            <consortium name="The Broad Institute Genome Sequencing Center for Infectious Disease"/>
            <person name="Wu L."/>
            <person name="Ma J."/>
        </authorList>
    </citation>
    <scope>NUCLEOTIDE SEQUENCE [LARGE SCALE GENOMIC DNA]</scope>
    <source>
        <strain evidence="3">CGMCC 1.16275</strain>
    </source>
</reference>
<accession>A0ABW2KTU8</accession>
<evidence type="ECO:0000313" key="2">
    <source>
        <dbReference type="EMBL" id="MFC7332400.1"/>
    </source>
</evidence>
<dbReference type="Gene3D" id="2.10.260.10">
    <property type="match status" value="1"/>
</dbReference>
<gene>
    <name evidence="2" type="primary">vapB</name>
    <name evidence="2" type="ORF">ACFQPS_04440</name>
</gene>
<dbReference type="NCBIfam" id="NF040493">
    <property type="entry name" value="TA_anti_VapB"/>
    <property type="match status" value="1"/>
</dbReference>
<organism evidence="2 3">
    <name type="scientific">Rhodocista pekingensis</name>
    <dbReference type="NCBI Taxonomy" id="201185"/>
    <lineage>
        <taxon>Bacteria</taxon>
        <taxon>Pseudomonadati</taxon>
        <taxon>Pseudomonadota</taxon>
        <taxon>Alphaproteobacteria</taxon>
        <taxon>Rhodospirillales</taxon>
        <taxon>Azospirillaceae</taxon>
        <taxon>Rhodocista</taxon>
    </lineage>
</organism>
<sequence length="74" mass="8223">MAVRTKLLRSNSRQAVRLPKEIAFPDGVRDVMILKQGAARLIVPATGAWDDFFDAPGTDLPERGQPGEQKRESF</sequence>
<keyword evidence="3" id="KW-1185">Reference proteome</keyword>
<dbReference type="InterPro" id="IPR047976">
    <property type="entry name" value="Anti_VapB2-like"/>
</dbReference>
<name>A0ABW2KTU8_9PROT</name>